<evidence type="ECO:0000313" key="2">
    <source>
        <dbReference type="Proteomes" id="UP000195540"/>
    </source>
</evidence>
<dbReference type="EMBL" id="CP021694">
    <property type="protein sequence ID" value="ARX35442.1"/>
    <property type="molecule type" value="Genomic_DNA"/>
</dbReference>
<sequence>MKENIAVRSIENIWQDPQCFCISEFIRDEFFYYFKCLDIVSMKKGSIVDAEYLGCFNIENMLAVKHTRFTKTEIYPVDIDHDYKCYYYEVNDSNWLNNILNERTKNDSDWNKYDTNTYKHFILENKEYWVEVIGSNLIFSKKEKDEAKLVLWDTI</sequence>
<dbReference type="AlphaFoldDB" id="A0AAJ0YD74"/>
<proteinExistence type="predicted"/>
<dbReference type="RefSeq" id="WP_087726638.1">
    <property type="nucleotide sequence ID" value="NZ_BGKS01000139.1"/>
</dbReference>
<dbReference type="Proteomes" id="UP000195540">
    <property type="component" value="Chromosome"/>
</dbReference>
<protein>
    <submittedName>
        <fullName evidence="1">Uncharacterized protein</fullName>
    </submittedName>
</protein>
<accession>A0AAJ0YD74</accession>
<reference evidence="1 2" key="1">
    <citation type="submission" date="2017-05" db="EMBL/GenBank/DDBJ databases">
        <title>Whole genome sequencing of Proteus mirabilis AR_0155.</title>
        <authorList>
            <person name="Conlan S."/>
            <person name="Thomas P.J."/>
            <person name="Mullikin J."/>
            <person name="Frank K.M."/>
            <person name="Segre J.A."/>
        </authorList>
    </citation>
    <scope>NUCLEOTIDE SEQUENCE [LARGE SCALE GENOMIC DNA]</scope>
    <source>
        <strain evidence="1 2">AR_0155</strain>
    </source>
</reference>
<evidence type="ECO:0000313" key="1">
    <source>
        <dbReference type="EMBL" id="ARX35442.1"/>
    </source>
</evidence>
<organism evidence="1 2">
    <name type="scientific">Proteus mirabilis</name>
    <dbReference type="NCBI Taxonomy" id="584"/>
    <lineage>
        <taxon>Bacteria</taxon>
        <taxon>Pseudomonadati</taxon>
        <taxon>Pseudomonadota</taxon>
        <taxon>Gammaproteobacteria</taxon>
        <taxon>Enterobacterales</taxon>
        <taxon>Morganellaceae</taxon>
        <taxon>Proteus</taxon>
    </lineage>
</organism>
<name>A0AAJ0YD74_PROMI</name>
<gene>
    <name evidence="1" type="ORF">AM402_15200</name>
</gene>